<dbReference type="KEGG" id="tpz:Tph_c22360"/>
<dbReference type="EMBL" id="CP003732">
    <property type="protein sequence ID" value="AFV12426.1"/>
    <property type="molecule type" value="Genomic_DNA"/>
</dbReference>
<keyword evidence="2 3" id="KW-0501">Molybdenum cofactor biosynthesis</keyword>
<dbReference type="GO" id="GO:0016783">
    <property type="term" value="F:sulfurtransferase activity"/>
    <property type="evidence" value="ECO:0007669"/>
    <property type="project" value="InterPro"/>
</dbReference>
<protein>
    <recommendedName>
        <fullName evidence="3">Protein FdhD</fullName>
    </recommendedName>
</protein>
<feature type="binding site" evidence="3">
    <location>
        <begin position="252"/>
        <end position="257"/>
    </location>
    <ligand>
        <name>Mo-bis(molybdopterin guanine dinucleotide)</name>
        <dbReference type="ChEBI" id="CHEBI:60539"/>
    </ligand>
</feature>
<dbReference type="AlphaFoldDB" id="K4LHE7"/>
<dbReference type="GO" id="GO:0005737">
    <property type="term" value="C:cytoplasm"/>
    <property type="evidence" value="ECO:0007669"/>
    <property type="project" value="UniProtKB-SubCell"/>
</dbReference>
<dbReference type="InterPro" id="IPR016193">
    <property type="entry name" value="Cytidine_deaminase-like"/>
</dbReference>
<evidence type="ECO:0000256" key="1">
    <source>
        <dbReference type="ARBA" id="ARBA00022490"/>
    </source>
</evidence>
<dbReference type="SUPFAM" id="SSF53927">
    <property type="entry name" value="Cytidine deaminase-like"/>
    <property type="match status" value="1"/>
</dbReference>
<name>K4LHE7_THEPS</name>
<dbReference type="eggNOG" id="COG1526">
    <property type="taxonomic scope" value="Bacteria"/>
</dbReference>
<evidence type="ECO:0000256" key="3">
    <source>
        <dbReference type="HAMAP-Rule" id="MF_00187"/>
    </source>
</evidence>
<dbReference type="PANTHER" id="PTHR30592:SF1">
    <property type="entry name" value="SULFUR CARRIER PROTEIN FDHD"/>
    <property type="match status" value="1"/>
</dbReference>
<dbReference type="PANTHER" id="PTHR30592">
    <property type="entry name" value="FORMATE DEHYDROGENASE"/>
    <property type="match status" value="1"/>
</dbReference>
<proteinExistence type="inferred from homology"/>
<evidence type="ECO:0000313" key="4">
    <source>
        <dbReference type="EMBL" id="AFV12426.1"/>
    </source>
</evidence>
<dbReference type="Gene3D" id="3.40.140.10">
    <property type="entry name" value="Cytidine Deaminase, domain 2"/>
    <property type="match status" value="1"/>
</dbReference>
<dbReference type="InterPro" id="IPR003786">
    <property type="entry name" value="FdhD"/>
</dbReference>
<accession>K4LHE7</accession>
<gene>
    <name evidence="4" type="primary">fdhD3</name>
    <name evidence="3" type="synonym">fdhD</name>
    <name evidence="4" type="ordered locus">Tph_c22360</name>
</gene>
<dbReference type="STRING" id="1089553.Tph_c22360"/>
<evidence type="ECO:0000313" key="5">
    <source>
        <dbReference type="Proteomes" id="UP000000467"/>
    </source>
</evidence>
<dbReference type="PIRSF" id="PIRSF015626">
    <property type="entry name" value="FdhD"/>
    <property type="match status" value="1"/>
</dbReference>
<keyword evidence="1 3" id="KW-0963">Cytoplasm</keyword>
<dbReference type="Pfam" id="PF02634">
    <property type="entry name" value="FdhD-NarQ"/>
    <property type="match status" value="1"/>
</dbReference>
<dbReference type="GO" id="GO:0006777">
    <property type="term" value="P:Mo-molybdopterin cofactor biosynthetic process"/>
    <property type="evidence" value="ECO:0007669"/>
    <property type="project" value="UniProtKB-UniRule"/>
</dbReference>
<dbReference type="OrthoDB" id="9782042at2"/>
<comment type="caution">
    <text evidence="3">Lacks conserved residue(s) required for the propagation of feature annotation.</text>
</comment>
<dbReference type="Proteomes" id="UP000000467">
    <property type="component" value="Chromosome"/>
</dbReference>
<dbReference type="NCBIfam" id="TIGR00129">
    <property type="entry name" value="fdhD_narQ"/>
    <property type="match status" value="1"/>
</dbReference>
<dbReference type="HAMAP" id="MF_00187">
    <property type="entry name" value="FdhD"/>
    <property type="match status" value="1"/>
</dbReference>
<evidence type="ECO:0000256" key="2">
    <source>
        <dbReference type="ARBA" id="ARBA00023150"/>
    </source>
</evidence>
<dbReference type="Gene3D" id="3.10.20.10">
    <property type="match status" value="1"/>
</dbReference>
<dbReference type="RefSeq" id="WP_015051298.1">
    <property type="nucleotide sequence ID" value="NC_018870.1"/>
</dbReference>
<keyword evidence="5" id="KW-1185">Reference proteome</keyword>
<sequence length="269" mass="29782">MSSSDGDYGKLTSPCQIVKADSGRHWLEEDLVVRETPLTVFVNSREIATLVCSPVDQVYLAVGFLCSEGVLKKREDLESVELDADRGLIRIKTAPLPGIEEKMFLKRHITPSAGRSNIRVHFAAEAGLPPPVTSQLQIKAATATRLAAELQERAHLFRRTGGVHNAALVQGEEILIFQEDIGRHNTIDKIHGRCFLEGIPRSDKMVVFSGRVSSEIVLKVARMRVPVLISRSAPTDLALKLAEELQITLLGFVRENRLSVYAHGERVLF</sequence>
<dbReference type="HOGENOM" id="CLU_056887_4_1_9"/>
<comment type="subcellular location">
    <subcellularLocation>
        <location evidence="3">Cytoplasm</location>
    </subcellularLocation>
</comment>
<reference evidence="4 5" key="1">
    <citation type="journal article" date="2012" name="BMC Genomics">
        <title>Genome-guided analysis of physiological and morphological traits of the fermentative acetate oxidizer Thermacetogenium phaeum.</title>
        <authorList>
            <person name="Oehler D."/>
            <person name="Poehlein A."/>
            <person name="Leimbach A."/>
            <person name="Muller N."/>
            <person name="Daniel R."/>
            <person name="Gottschalk G."/>
            <person name="Schink B."/>
        </authorList>
    </citation>
    <scope>NUCLEOTIDE SEQUENCE [LARGE SCALE GENOMIC DNA]</scope>
    <source>
        <strain evidence="5">ATCC BAA-254 / DSM 26808 / PB</strain>
    </source>
</reference>
<comment type="function">
    <text evidence="3">Required for formate dehydrogenase (FDH) activity.</text>
</comment>
<organism evidence="4 5">
    <name type="scientific">Thermacetogenium phaeum (strain ATCC BAA-254 / DSM 26808 / PB)</name>
    <dbReference type="NCBI Taxonomy" id="1089553"/>
    <lineage>
        <taxon>Bacteria</taxon>
        <taxon>Bacillati</taxon>
        <taxon>Bacillota</taxon>
        <taxon>Clostridia</taxon>
        <taxon>Thermoanaerobacterales</taxon>
        <taxon>Thermoanaerobacteraceae</taxon>
        <taxon>Thermacetogenium</taxon>
    </lineage>
</organism>
<comment type="similarity">
    <text evidence="3">Belongs to the FdhD family.</text>
</comment>